<keyword evidence="3" id="KW-1185">Reference proteome</keyword>
<feature type="compositionally biased region" description="Polar residues" evidence="1">
    <location>
        <begin position="53"/>
        <end position="63"/>
    </location>
</feature>
<name>A0ABQ9Y866_9EUKA</name>
<gene>
    <name evidence="2" type="ORF">BLNAU_5066</name>
</gene>
<accession>A0ABQ9Y866</accession>
<comment type="caution">
    <text evidence="2">The sequence shown here is derived from an EMBL/GenBank/DDBJ whole genome shotgun (WGS) entry which is preliminary data.</text>
</comment>
<evidence type="ECO:0000313" key="3">
    <source>
        <dbReference type="Proteomes" id="UP001281761"/>
    </source>
</evidence>
<feature type="region of interest" description="Disordered" evidence="1">
    <location>
        <begin position="1"/>
        <end position="29"/>
    </location>
</feature>
<evidence type="ECO:0000313" key="2">
    <source>
        <dbReference type="EMBL" id="KAK2959869.1"/>
    </source>
</evidence>
<feature type="region of interest" description="Disordered" evidence="1">
    <location>
        <begin position="48"/>
        <end position="67"/>
    </location>
</feature>
<feature type="compositionally biased region" description="Polar residues" evidence="1">
    <location>
        <begin position="18"/>
        <end position="29"/>
    </location>
</feature>
<feature type="compositionally biased region" description="Polar residues" evidence="1">
    <location>
        <begin position="778"/>
        <end position="797"/>
    </location>
</feature>
<proteinExistence type="predicted"/>
<dbReference type="Proteomes" id="UP001281761">
    <property type="component" value="Unassembled WGS sequence"/>
</dbReference>
<protein>
    <recommendedName>
        <fullName evidence="4">Polynucleotide adenylyltransferase</fullName>
    </recommendedName>
</protein>
<organism evidence="2 3">
    <name type="scientific">Blattamonas nauphoetae</name>
    <dbReference type="NCBI Taxonomy" id="2049346"/>
    <lineage>
        <taxon>Eukaryota</taxon>
        <taxon>Metamonada</taxon>
        <taxon>Preaxostyla</taxon>
        <taxon>Oxymonadida</taxon>
        <taxon>Blattamonas</taxon>
    </lineage>
</organism>
<evidence type="ECO:0008006" key="4">
    <source>
        <dbReference type="Google" id="ProtNLM"/>
    </source>
</evidence>
<evidence type="ECO:0000256" key="1">
    <source>
        <dbReference type="SAM" id="MobiDB-lite"/>
    </source>
</evidence>
<dbReference type="InterPro" id="IPR045862">
    <property type="entry name" value="Trf4-like"/>
</dbReference>
<dbReference type="SUPFAM" id="SSF81631">
    <property type="entry name" value="PAP/OAS1 substrate-binding domain"/>
    <property type="match status" value="1"/>
</dbReference>
<feature type="region of interest" description="Disordered" evidence="1">
    <location>
        <begin position="769"/>
        <end position="810"/>
    </location>
</feature>
<dbReference type="Gene3D" id="3.30.460.10">
    <property type="entry name" value="Beta Polymerase, domain 2"/>
    <property type="match status" value="1"/>
</dbReference>
<reference evidence="2 3" key="1">
    <citation type="journal article" date="2022" name="bioRxiv">
        <title>Genomics of Preaxostyla Flagellates Illuminates Evolutionary Transitions and the Path Towards Mitochondrial Loss.</title>
        <authorList>
            <person name="Novak L.V.F."/>
            <person name="Treitli S.C."/>
            <person name="Pyrih J."/>
            <person name="Halakuc P."/>
            <person name="Pipaliya S.V."/>
            <person name="Vacek V."/>
            <person name="Brzon O."/>
            <person name="Soukal P."/>
            <person name="Eme L."/>
            <person name="Dacks J.B."/>
            <person name="Karnkowska A."/>
            <person name="Elias M."/>
            <person name="Hampl V."/>
        </authorList>
    </citation>
    <scope>NUCLEOTIDE SEQUENCE [LARGE SCALE GENOMIC DNA]</scope>
    <source>
        <strain evidence="2">NAU3</strain>
        <tissue evidence="2">Gut</tissue>
    </source>
</reference>
<dbReference type="PANTHER" id="PTHR23092:SF15">
    <property type="entry name" value="INACTIVE NON-CANONICAL POLY(A) RNA POLYMERASE PROTEIN TRF4-2-RELATED"/>
    <property type="match status" value="1"/>
</dbReference>
<dbReference type="InterPro" id="IPR043519">
    <property type="entry name" value="NT_sf"/>
</dbReference>
<sequence>MINRENFATKRSPHELNTPPTFNSSATSSTHIIKSASGMTTLKFTNRKRTNPFLPTSTGSSPLHSGDKPPIPVNITTHQTVRPILVQNKQSPSIKPVKICSPSLNLAMQRSNSLTPKLPPSSPFMPDVTDTILPSFSSLTSQPISRENSRSPSHYINERVFTIPDALFHSTSSFPTEFSELAIHSTEPDWLIASSHAPYMESLGYQDLSVQRNMLSSPAFGSFKSNPSPNPRPQQNSLSEDLNQLTLLMGMTQCEAFGKLRLVSKIRKVLATTILKQFPFTQTADAANASVFSKPERAVAEKLSRFKLHFYGSFSILATSLPQSDIDICIVTEEQQRCLTRIQHYLRIVVDGWMKNTKEVRSTQHSSSFSLAVPLTDTPAVNDPTPTSPADPSEKVSIQTIRDLLQKASDTSDTSILLLESLFSALQLSGMFTETKIVSKTKYPVIKVQDQFYCLHADDETNSVSSAFSSQSNDIMYPLTTSVNTTSSTDLQDPTATSDIYLISPSSSPPLGTYPVPSLHSVPPIPSCNSPLSDYGQFLSSDSVFPHADISAGSINGIVNSDLLRELFCYYPPAPKLIFLVKWILCKHHLNEPYTGGLGGYSLSLLVLSHLQMFKRNFGKDWRSTPFFELFLSFLELYGESNTLPIVPSQTRYSSSSHKISVQFGGEYHEWTRDQKDEAAQTNPLSQEWLYIEDPILENVNTAHNCSLFPQIQHLFLDCFNTILELYPEIQRPVNGNSLSHHSPTLTHSLSPAPHHLLAQSPTHNLLSVSPFTPRGLHTQQTRNPDQPTKPCLSSSRSDSELFPSLVTSSPRPGPSIVLPVFTAACQATVLQSPAKAYSQQNYSIYQAPRQCPRISQLGSVLGFTQNIAQGRSRYNSYSASCRQRLRVEPN</sequence>
<dbReference type="Gene3D" id="1.10.1410.10">
    <property type="match status" value="1"/>
</dbReference>
<dbReference type="PANTHER" id="PTHR23092">
    <property type="entry name" value="POLY(A) RNA POLYMERASE"/>
    <property type="match status" value="1"/>
</dbReference>
<dbReference type="SUPFAM" id="SSF81301">
    <property type="entry name" value="Nucleotidyltransferase"/>
    <property type="match status" value="1"/>
</dbReference>
<feature type="compositionally biased region" description="Low complexity" evidence="1">
    <location>
        <begin position="738"/>
        <end position="752"/>
    </location>
</feature>
<dbReference type="EMBL" id="JARBJD010000026">
    <property type="protein sequence ID" value="KAK2959869.1"/>
    <property type="molecule type" value="Genomic_DNA"/>
</dbReference>
<feature type="region of interest" description="Disordered" evidence="1">
    <location>
        <begin position="738"/>
        <end position="757"/>
    </location>
</feature>